<dbReference type="EMBL" id="LCCU01000013">
    <property type="protein sequence ID" value="KKS37580.1"/>
    <property type="molecule type" value="Genomic_DNA"/>
</dbReference>
<gene>
    <name evidence="1" type="ORF">UV00_C0013G0011</name>
</gene>
<dbReference type="SUPFAM" id="SSF81301">
    <property type="entry name" value="Nucleotidyltransferase"/>
    <property type="match status" value="1"/>
</dbReference>
<dbReference type="InterPro" id="IPR043519">
    <property type="entry name" value="NT_sf"/>
</dbReference>
<comment type="caution">
    <text evidence="1">The sequence shown here is derived from an EMBL/GenBank/DDBJ whole genome shotgun (WGS) entry which is preliminary data.</text>
</comment>
<organism evidence="1 2">
    <name type="scientific">candidate division WWE3 bacterium GW2011_GWF1_42_14</name>
    <dbReference type="NCBI Taxonomy" id="1619138"/>
    <lineage>
        <taxon>Bacteria</taxon>
        <taxon>Katanobacteria</taxon>
    </lineage>
</organism>
<evidence type="ECO:0000313" key="2">
    <source>
        <dbReference type="Proteomes" id="UP000033847"/>
    </source>
</evidence>
<evidence type="ECO:0000313" key="1">
    <source>
        <dbReference type="EMBL" id="KKS37580.1"/>
    </source>
</evidence>
<dbReference type="Proteomes" id="UP000033847">
    <property type="component" value="Unassembled WGS sequence"/>
</dbReference>
<name>A0A0G0YLL4_UNCKA</name>
<accession>A0A0G0YLL4</accession>
<protein>
    <recommendedName>
        <fullName evidence="3">Polymerase nucleotidyl transferase domain-containing protein</fullName>
    </recommendedName>
</protein>
<sequence length="301" mass="35161">MPTRTPPKAFKMRKSSKKETAKAIKRTLAYRSIFQYPISFYQLSNFLISTKPADGKKLREALNSLVKEGWARKRYGKYEICGEKYTNWLWKYKHANRILKENTNLIKFLGGIPWIKMIAVTGSLAAYNPEKDSDVDILIVTGKNRVWLTRGFVATILKILQKHPEYDGQPGSFCTNLFMDETKMAWDKDRRNIYVASDIAMMQPVVDKTDTYLQFMKENSWVSDYFPNFKINYPSKTRRRSSGILLNALEKIAKRSQMIYMKKKVTTEILKSHIIHFRKNDNSPRIIEAYKSALKRLKVSK</sequence>
<proteinExistence type="predicted"/>
<dbReference type="AlphaFoldDB" id="A0A0G0YLL4"/>
<reference evidence="1 2" key="1">
    <citation type="journal article" date="2015" name="Nature">
        <title>rRNA introns, odd ribosomes, and small enigmatic genomes across a large radiation of phyla.</title>
        <authorList>
            <person name="Brown C.T."/>
            <person name="Hug L.A."/>
            <person name="Thomas B.C."/>
            <person name="Sharon I."/>
            <person name="Castelle C.J."/>
            <person name="Singh A."/>
            <person name="Wilkins M.J."/>
            <person name="Williams K.H."/>
            <person name="Banfield J.F."/>
        </authorList>
    </citation>
    <scope>NUCLEOTIDE SEQUENCE [LARGE SCALE GENOMIC DNA]</scope>
</reference>
<evidence type="ECO:0008006" key="3">
    <source>
        <dbReference type="Google" id="ProtNLM"/>
    </source>
</evidence>